<protein>
    <submittedName>
        <fullName evidence="1">YhcH/YjgK/YiaL family protein</fullName>
    </submittedName>
</protein>
<dbReference type="InterPro" id="IPR037012">
    <property type="entry name" value="NanQ/TabA/YiaL_sf"/>
</dbReference>
<dbReference type="Gene3D" id="2.60.120.370">
    <property type="entry name" value="YhcH/YjgK/YiaL"/>
    <property type="match status" value="1"/>
</dbReference>
<proteinExistence type="predicted"/>
<dbReference type="Pfam" id="PF04074">
    <property type="entry name" value="DUF386"/>
    <property type="match status" value="1"/>
</dbReference>
<organism evidence="1 2">
    <name type="scientific">Orbus sasakiae</name>
    <dbReference type="NCBI Taxonomy" id="1078475"/>
    <lineage>
        <taxon>Bacteria</taxon>
        <taxon>Pseudomonadati</taxon>
        <taxon>Pseudomonadota</taxon>
        <taxon>Gammaproteobacteria</taxon>
        <taxon>Orbales</taxon>
        <taxon>Orbaceae</taxon>
        <taxon>Orbus</taxon>
    </lineage>
</organism>
<dbReference type="NCBIfam" id="TIGR00022">
    <property type="entry name" value="YhcH/YjgK/YiaL family protein"/>
    <property type="match status" value="1"/>
</dbReference>
<gene>
    <name evidence="1" type="ORF">GCM10023211_02900</name>
</gene>
<sequence length="158" mass="18065">MIIGNTEHLALVPYLPAKLKHAIEYIRDNVNSNTPVGKYHIDGDRVFFMVSENSSRFIQDAEPEYHQRYIDIQIILQGQEGMAVSTLPPHTQVTDERLENDDIAFVKTPSEETMFVAQANDFVIFYPNEVHKPLCAVNNTLAKIRKVVVKVDINYLSF</sequence>
<name>A0ABP9N130_9GAMM</name>
<dbReference type="PANTHER" id="PTHR34986">
    <property type="entry name" value="EVOLVED BETA-GALACTOSIDASE SUBUNIT BETA"/>
    <property type="match status" value="1"/>
</dbReference>
<dbReference type="EMBL" id="BAABHY010000001">
    <property type="protein sequence ID" value="GAA5104756.1"/>
    <property type="molecule type" value="Genomic_DNA"/>
</dbReference>
<keyword evidence="2" id="KW-1185">Reference proteome</keyword>
<reference evidence="2" key="1">
    <citation type="journal article" date="2019" name="Int. J. Syst. Evol. Microbiol.">
        <title>The Global Catalogue of Microorganisms (GCM) 10K type strain sequencing project: providing services to taxonomists for standard genome sequencing and annotation.</title>
        <authorList>
            <consortium name="The Broad Institute Genomics Platform"/>
            <consortium name="The Broad Institute Genome Sequencing Center for Infectious Disease"/>
            <person name="Wu L."/>
            <person name="Ma J."/>
        </authorList>
    </citation>
    <scope>NUCLEOTIDE SEQUENCE [LARGE SCALE GENOMIC DNA]</scope>
    <source>
        <strain evidence="2">JCM 18050</strain>
    </source>
</reference>
<evidence type="ECO:0000313" key="2">
    <source>
        <dbReference type="Proteomes" id="UP001500171"/>
    </source>
</evidence>
<comment type="caution">
    <text evidence="1">The sequence shown here is derived from an EMBL/GenBank/DDBJ whole genome shotgun (WGS) entry which is preliminary data.</text>
</comment>
<dbReference type="Proteomes" id="UP001500171">
    <property type="component" value="Unassembled WGS sequence"/>
</dbReference>
<dbReference type="PANTHER" id="PTHR34986:SF4">
    <property type="entry name" value="EVOLVED BETA-GALACTOSIDASE SUBUNIT BETA-RELATED"/>
    <property type="match status" value="1"/>
</dbReference>
<dbReference type="InterPro" id="IPR004375">
    <property type="entry name" value="NanQ/TabA/YiaL"/>
</dbReference>
<evidence type="ECO:0000313" key="1">
    <source>
        <dbReference type="EMBL" id="GAA5104756.1"/>
    </source>
</evidence>
<dbReference type="RefSeq" id="WP_345490808.1">
    <property type="nucleotide sequence ID" value="NZ_BAABHY010000001.1"/>
</dbReference>
<dbReference type="SUPFAM" id="SSF51197">
    <property type="entry name" value="Clavaminate synthase-like"/>
    <property type="match status" value="1"/>
</dbReference>
<accession>A0ABP9N130</accession>